<dbReference type="InterPro" id="IPR006467">
    <property type="entry name" value="MiaB-like_bact"/>
</dbReference>
<keyword evidence="12" id="KW-1185">Reference proteome</keyword>
<accession>A0A7W0C9M1</accession>
<dbReference type="PANTHER" id="PTHR11918">
    <property type="entry name" value="RADICAL SAM PROTEINS"/>
    <property type="match status" value="1"/>
</dbReference>
<dbReference type="SFLD" id="SFLDS00029">
    <property type="entry name" value="Radical_SAM"/>
    <property type="match status" value="1"/>
</dbReference>
<dbReference type="PROSITE" id="PS01278">
    <property type="entry name" value="MTTASE_RADICAL"/>
    <property type="match status" value="1"/>
</dbReference>
<dbReference type="AlphaFoldDB" id="A0A7W0C9M1"/>
<dbReference type="GO" id="GO:0051539">
    <property type="term" value="F:4 iron, 4 sulfur cluster binding"/>
    <property type="evidence" value="ECO:0007669"/>
    <property type="project" value="UniProtKB-KW"/>
</dbReference>
<dbReference type="GO" id="GO:0035598">
    <property type="term" value="F:tRNA (N(6)-L-threonylcarbamoyladenosine(37)-C(2))-methylthiotransferase activity"/>
    <property type="evidence" value="ECO:0007669"/>
    <property type="project" value="UniProtKB-EC"/>
</dbReference>
<comment type="caution">
    <text evidence="11">The sequence shown here is derived from an EMBL/GenBank/DDBJ whole genome shotgun (WGS) entry which is preliminary data.</text>
</comment>
<keyword evidence="4 11" id="KW-0808">Transferase</keyword>
<evidence type="ECO:0000256" key="4">
    <source>
        <dbReference type="ARBA" id="ARBA00022679"/>
    </source>
</evidence>
<feature type="domain" description="Radical SAM core" evidence="10">
    <location>
        <begin position="152"/>
        <end position="382"/>
    </location>
</feature>
<keyword evidence="3" id="KW-0963">Cytoplasm</keyword>
<dbReference type="RefSeq" id="WP_181551289.1">
    <property type="nucleotide sequence ID" value="NZ_JACDUS010000004.1"/>
</dbReference>
<gene>
    <name evidence="11" type="ORF">HNR65_001977</name>
</gene>
<dbReference type="EC" id="2.8.4.5" evidence="11"/>
<keyword evidence="7" id="KW-0408">Iron</keyword>
<dbReference type="InterPro" id="IPR020612">
    <property type="entry name" value="Methylthiotransferase_CS"/>
</dbReference>
<comment type="cofactor">
    <cofactor evidence="1">
        <name>[4Fe-4S] cluster</name>
        <dbReference type="ChEBI" id="CHEBI:49883"/>
    </cofactor>
</comment>
<dbReference type="InterPro" id="IPR013848">
    <property type="entry name" value="Methylthiotransferase_N"/>
</dbReference>
<evidence type="ECO:0000259" key="9">
    <source>
        <dbReference type="PROSITE" id="PS51449"/>
    </source>
</evidence>
<dbReference type="NCBIfam" id="TIGR00089">
    <property type="entry name" value="MiaB/RimO family radical SAM methylthiotransferase"/>
    <property type="match status" value="1"/>
</dbReference>
<proteinExistence type="predicted"/>
<keyword evidence="2" id="KW-0004">4Fe-4S</keyword>
<dbReference type="InterPro" id="IPR038135">
    <property type="entry name" value="Methylthiotransferase_N_sf"/>
</dbReference>
<protein>
    <submittedName>
        <fullName evidence="11">Threonylcarbamoyladenosine tRNA methylthiotransferase MtaB</fullName>
        <ecNumber evidence="11">2.8.4.5</ecNumber>
    </submittedName>
</protein>
<keyword evidence="6" id="KW-0479">Metal-binding</keyword>
<dbReference type="Gene3D" id="3.40.50.12160">
    <property type="entry name" value="Methylthiotransferase, N-terminal domain"/>
    <property type="match status" value="1"/>
</dbReference>
<evidence type="ECO:0000313" key="12">
    <source>
        <dbReference type="Proteomes" id="UP000525298"/>
    </source>
</evidence>
<dbReference type="Pfam" id="PF00919">
    <property type="entry name" value="UPF0004"/>
    <property type="match status" value="1"/>
</dbReference>
<dbReference type="NCBIfam" id="TIGR01579">
    <property type="entry name" value="MiaB-like-C"/>
    <property type="match status" value="1"/>
</dbReference>
<keyword evidence="8" id="KW-0411">Iron-sulfur</keyword>
<evidence type="ECO:0000313" key="11">
    <source>
        <dbReference type="EMBL" id="MBA2881650.1"/>
    </source>
</evidence>
<name>A0A7W0C9M1_9BACT</name>
<keyword evidence="5" id="KW-0949">S-adenosyl-L-methionine</keyword>
<feature type="domain" description="MTTase N-terminal" evidence="9">
    <location>
        <begin position="3"/>
        <end position="116"/>
    </location>
</feature>
<dbReference type="InterPro" id="IPR007197">
    <property type="entry name" value="rSAM"/>
</dbReference>
<dbReference type="SFLD" id="SFLDG01061">
    <property type="entry name" value="methylthiotransferase"/>
    <property type="match status" value="1"/>
</dbReference>
<dbReference type="PROSITE" id="PS51449">
    <property type="entry name" value="MTTASE_N"/>
    <property type="match status" value="1"/>
</dbReference>
<dbReference type="CDD" id="cd01335">
    <property type="entry name" value="Radical_SAM"/>
    <property type="match status" value="1"/>
</dbReference>
<dbReference type="InterPro" id="IPR005839">
    <property type="entry name" value="Methylthiotransferase"/>
</dbReference>
<dbReference type="FunFam" id="3.80.30.20:FF:000001">
    <property type="entry name" value="tRNA-2-methylthio-N(6)-dimethylallyladenosine synthase 2"/>
    <property type="match status" value="1"/>
</dbReference>
<dbReference type="PANTHER" id="PTHR11918:SF45">
    <property type="entry name" value="THREONYLCARBAMOYLADENOSINE TRNA METHYLTHIOTRANSFERASE"/>
    <property type="match status" value="1"/>
</dbReference>
<evidence type="ECO:0000259" key="10">
    <source>
        <dbReference type="PROSITE" id="PS51918"/>
    </source>
</evidence>
<dbReference type="InterPro" id="IPR058240">
    <property type="entry name" value="rSAM_sf"/>
</dbReference>
<reference evidence="11 12" key="1">
    <citation type="submission" date="2020-07" db="EMBL/GenBank/DDBJ databases">
        <title>Genomic Encyclopedia of Type Strains, Phase IV (KMG-IV): sequencing the most valuable type-strain genomes for metagenomic binning, comparative biology and taxonomic classification.</title>
        <authorList>
            <person name="Goeker M."/>
        </authorList>
    </citation>
    <scope>NUCLEOTIDE SEQUENCE [LARGE SCALE GENOMIC DNA]</scope>
    <source>
        <strain evidence="11 12">DSM 17721</strain>
    </source>
</reference>
<evidence type="ECO:0000256" key="3">
    <source>
        <dbReference type="ARBA" id="ARBA00022490"/>
    </source>
</evidence>
<dbReference type="SMART" id="SM00729">
    <property type="entry name" value="Elp3"/>
    <property type="match status" value="1"/>
</dbReference>
<evidence type="ECO:0000256" key="6">
    <source>
        <dbReference type="ARBA" id="ARBA00022723"/>
    </source>
</evidence>
<dbReference type="Pfam" id="PF04055">
    <property type="entry name" value="Radical_SAM"/>
    <property type="match status" value="1"/>
</dbReference>
<dbReference type="Gene3D" id="3.80.30.20">
    <property type="entry name" value="tm_1862 like domain"/>
    <property type="match status" value="1"/>
</dbReference>
<dbReference type="Proteomes" id="UP000525298">
    <property type="component" value="Unassembled WGS sequence"/>
</dbReference>
<dbReference type="InterPro" id="IPR006638">
    <property type="entry name" value="Elp3/MiaA/NifB-like_rSAM"/>
</dbReference>
<dbReference type="SUPFAM" id="SSF102114">
    <property type="entry name" value="Radical SAM enzymes"/>
    <property type="match status" value="1"/>
</dbReference>
<sequence>MNKLLKIITLGCKVNQAETESLAAGFVRQKNWKLAGPQEDADLCIINTCAVTQKAAMQSRQAIRKAVRGHSNAVIVVTGCYAQNDPKALGDIKGVDYVIGQGEKHRIIEIGSALKHLGTPKPALTCFNSPIIRHSDISGPRRFAPMPAPAAGVFRTRPFLKIQDGCNSFCTYCIVPYTRGRSRSLPADAVISEFRALADANSPEIVLTGVHIGKYGQDLTPQMDLAGLLVLLDSVNGGHRIRLSSVEPAEITDTLLQTIYESERICPHFHIPLQSGDASILQKMKRPYTPQVFAERIETIHGLFPDAAIGVDVIVGFPGEDDSAFTRTFELIEALPVTYLHVFPFSPRPGTRAAGFDNPVPAAVIKQRCQMLRRLGEKKKQQFYEKMTGKTLDVVIEIENTGQSGLSRGITDNYIPVYVENACGLQGTRVACQINGSASDEALCGKAVTAILSEQAS</sequence>
<dbReference type="PROSITE" id="PS51918">
    <property type="entry name" value="RADICAL_SAM"/>
    <property type="match status" value="1"/>
</dbReference>
<evidence type="ECO:0000256" key="2">
    <source>
        <dbReference type="ARBA" id="ARBA00022485"/>
    </source>
</evidence>
<evidence type="ECO:0000256" key="7">
    <source>
        <dbReference type="ARBA" id="ARBA00023004"/>
    </source>
</evidence>
<dbReference type="GO" id="GO:0046872">
    <property type="term" value="F:metal ion binding"/>
    <property type="evidence" value="ECO:0007669"/>
    <property type="project" value="UniProtKB-KW"/>
</dbReference>
<dbReference type="EMBL" id="JACDUS010000004">
    <property type="protein sequence ID" value="MBA2881650.1"/>
    <property type="molecule type" value="Genomic_DNA"/>
</dbReference>
<evidence type="ECO:0000256" key="1">
    <source>
        <dbReference type="ARBA" id="ARBA00001966"/>
    </source>
</evidence>
<dbReference type="SFLD" id="SFLDG01082">
    <property type="entry name" value="B12-binding_domain_containing"/>
    <property type="match status" value="1"/>
</dbReference>
<organism evidence="11 12">
    <name type="scientific">Desulfosalsimonas propionicica</name>
    <dbReference type="NCBI Taxonomy" id="332175"/>
    <lineage>
        <taxon>Bacteria</taxon>
        <taxon>Pseudomonadati</taxon>
        <taxon>Thermodesulfobacteriota</taxon>
        <taxon>Desulfobacteria</taxon>
        <taxon>Desulfobacterales</taxon>
        <taxon>Desulfosalsimonadaceae</taxon>
        <taxon>Desulfosalsimonas</taxon>
    </lineage>
</organism>
<evidence type="ECO:0000256" key="5">
    <source>
        <dbReference type="ARBA" id="ARBA00022691"/>
    </source>
</evidence>
<evidence type="ECO:0000256" key="8">
    <source>
        <dbReference type="ARBA" id="ARBA00023014"/>
    </source>
</evidence>
<dbReference type="InterPro" id="IPR023404">
    <property type="entry name" value="rSAM_horseshoe"/>
</dbReference>